<accession>A0ACB9YYA6</accession>
<dbReference type="EMBL" id="MU393486">
    <property type="protein sequence ID" value="KAI4864429.1"/>
    <property type="molecule type" value="Genomic_DNA"/>
</dbReference>
<name>A0ACB9YYA6_9PEZI</name>
<keyword evidence="2" id="KW-1185">Reference proteome</keyword>
<proteinExistence type="predicted"/>
<evidence type="ECO:0000313" key="1">
    <source>
        <dbReference type="EMBL" id="KAI4864429.1"/>
    </source>
</evidence>
<sequence>MRKGKAKATVAAKEASEATSLDTTTAIKAKANAGKANASKANGSKAKISKTIPNQSAKTAAAKSQKRSTPFVETSLQHSLGTPVHIEHTILKSKSFEGLPIWAPSDRRARSDAAFVAKVHPTLAGIACVIISSPWQIKPDQTTTPRLLLSPAGDFTAGNGTGGESIYGDKFEDENFKLKHERPFLLSMANAGPEAAQYRSEAILPECIAKDFDDDMDRNIRTVEPMGIAWELFTNTWDEDLDHCQFPTLLQREGGSPVSQSQIRSDAAA</sequence>
<dbReference type="Proteomes" id="UP001497700">
    <property type="component" value="Unassembled WGS sequence"/>
</dbReference>
<organism evidence="1 2">
    <name type="scientific">Hypoxylon rubiginosum</name>
    <dbReference type="NCBI Taxonomy" id="110542"/>
    <lineage>
        <taxon>Eukaryota</taxon>
        <taxon>Fungi</taxon>
        <taxon>Dikarya</taxon>
        <taxon>Ascomycota</taxon>
        <taxon>Pezizomycotina</taxon>
        <taxon>Sordariomycetes</taxon>
        <taxon>Xylariomycetidae</taxon>
        <taxon>Xylariales</taxon>
        <taxon>Hypoxylaceae</taxon>
        <taxon>Hypoxylon</taxon>
    </lineage>
</organism>
<protein>
    <submittedName>
        <fullName evidence="1">Uncharacterized protein</fullName>
    </submittedName>
</protein>
<evidence type="ECO:0000313" key="2">
    <source>
        <dbReference type="Proteomes" id="UP001497700"/>
    </source>
</evidence>
<comment type="caution">
    <text evidence="1">The sequence shown here is derived from an EMBL/GenBank/DDBJ whole genome shotgun (WGS) entry which is preliminary data.</text>
</comment>
<gene>
    <name evidence="1" type="ORF">F4820DRAFT_449003</name>
</gene>
<reference evidence="1 2" key="1">
    <citation type="journal article" date="2022" name="New Phytol.">
        <title>Ecological generalism drives hyperdiversity of secondary metabolite gene clusters in xylarialean endophytes.</title>
        <authorList>
            <person name="Franco M.E.E."/>
            <person name="Wisecaver J.H."/>
            <person name="Arnold A.E."/>
            <person name="Ju Y.M."/>
            <person name="Slot J.C."/>
            <person name="Ahrendt S."/>
            <person name="Moore L.P."/>
            <person name="Eastman K.E."/>
            <person name="Scott K."/>
            <person name="Konkel Z."/>
            <person name="Mondo S.J."/>
            <person name="Kuo A."/>
            <person name="Hayes R.D."/>
            <person name="Haridas S."/>
            <person name="Andreopoulos B."/>
            <person name="Riley R."/>
            <person name="LaButti K."/>
            <person name="Pangilinan J."/>
            <person name="Lipzen A."/>
            <person name="Amirebrahimi M."/>
            <person name="Yan J."/>
            <person name="Adam C."/>
            <person name="Keymanesh K."/>
            <person name="Ng V."/>
            <person name="Louie K."/>
            <person name="Northen T."/>
            <person name="Drula E."/>
            <person name="Henrissat B."/>
            <person name="Hsieh H.M."/>
            <person name="Youens-Clark K."/>
            <person name="Lutzoni F."/>
            <person name="Miadlikowska J."/>
            <person name="Eastwood D.C."/>
            <person name="Hamelin R.C."/>
            <person name="Grigoriev I.V."/>
            <person name="U'Ren J.M."/>
        </authorList>
    </citation>
    <scope>NUCLEOTIDE SEQUENCE [LARGE SCALE GENOMIC DNA]</scope>
    <source>
        <strain evidence="1 2">CBS 119005</strain>
    </source>
</reference>